<reference evidence="1 2" key="1">
    <citation type="journal article" date="2018" name="Front. Plant Sci.">
        <title>Red Clover (Trifolium pratense) and Zigzag Clover (T. medium) - A Picture of Genomic Similarities and Differences.</title>
        <authorList>
            <person name="Dluhosova J."/>
            <person name="Istvanek J."/>
            <person name="Nedelnik J."/>
            <person name="Repkova J."/>
        </authorList>
    </citation>
    <scope>NUCLEOTIDE SEQUENCE [LARGE SCALE GENOMIC DNA]</scope>
    <source>
        <strain evidence="2">cv. 10/8</strain>
        <tissue evidence="1">Leaf</tissue>
    </source>
</reference>
<dbReference type="Proteomes" id="UP000265520">
    <property type="component" value="Unassembled WGS sequence"/>
</dbReference>
<proteinExistence type="predicted"/>
<sequence>MRKTIYQAEGPKRVSKALVKASHVERSWLWNIHWYQLKASPVIYPAT</sequence>
<evidence type="ECO:0000313" key="1">
    <source>
        <dbReference type="EMBL" id="MCI16645.1"/>
    </source>
</evidence>
<dbReference type="EMBL" id="LXQA010101816">
    <property type="protein sequence ID" value="MCI16645.1"/>
    <property type="molecule type" value="Genomic_DNA"/>
</dbReference>
<dbReference type="AlphaFoldDB" id="A0A392Q080"/>
<feature type="non-terminal residue" evidence="1">
    <location>
        <position position="47"/>
    </location>
</feature>
<name>A0A392Q080_9FABA</name>
<keyword evidence="2" id="KW-1185">Reference proteome</keyword>
<evidence type="ECO:0000313" key="2">
    <source>
        <dbReference type="Proteomes" id="UP000265520"/>
    </source>
</evidence>
<organism evidence="1 2">
    <name type="scientific">Trifolium medium</name>
    <dbReference type="NCBI Taxonomy" id="97028"/>
    <lineage>
        <taxon>Eukaryota</taxon>
        <taxon>Viridiplantae</taxon>
        <taxon>Streptophyta</taxon>
        <taxon>Embryophyta</taxon>
        <taxon>Tracheophyta</taxon>
        <taxon>Spermatophyta</taxon>
        <taxon>Magnoliopsida</taxon>
        <taxon>eudicotyledons</taxon>
        <taxon>Gunneridae</taxon>
        <taxon>Pentapetalae</taxon>
        <taxon>rosids</taxon>
        <taxon>fabids</taxon>
        <taxon>Fabales</taxon>
        <taxon>Fabaceae</taxon>
        <taxon>Papilionoideae</taxon>
        <taxon>50 kb inversion clade</taxon>
        <taxon>NPAAA clade</taxon>
        <taxon>Hologalegina</taxon>
        <taxon>IRL clade</taxon>
        <taxon>Trifolieae</taxon>
        <taxon>Trifolium</taxon>
    </lineage>
</organism>
<accession>A0A392Q080</accession>
<comment type="caution">
    <text evidence="1">The sequence shown here is derived from an EMBL/GenBank/DDBJ whole genome shotgun (WGS) entry which is preliminary data.</text>
</comment>
<protein>
    <submittedName>
        <fullName evidence="1">Uncharacterized protein</fullName>
    </submittedName>
</protein>